<evidence type="ECO:0000256" key="1">
    <source>
        <dbReference type="SAM" id="MobiDB-lite"/>
    </source>
</evidence>
<gene>
    <name evidence="2" type="ORF">BIN_B_04754</name>
</gene>
<reference evidence="2" key="1">
    <citation type="submission" date="2019-05" db="EMBL/GenBank/DDBJ databases">
        <authorList>
            <person name="Naeem R."/>
            <person name="Antony C."/>
            <person name="Guan Q."/>
        </authorList>
    </citation>
    <scope>NUCLEOTIDE SEQUENCE</scope>
    <source>
        <strain evidence="2">2</strain>
    </source>
</reference>
<feature type="compositionally biased region" description="Basic and acidic residues" evidence="1">
    <location>
        <begin position="94"/>
        <end position="125"/>
    </location>
</feature>
<feature type="region of interest" description="Disordered" evidence="1">
    <location>
        <begin position="84"/>
        <end position="129"/>
    </location>
</feature>
<dbReference type="AntiFam" id="ANF00178">
    <property type="entry name" value="Shadow ORF (opposite dhbF)"/>
</dbReference>
<dbReference type="EMBL" id="LR589143">
    <property type="protein sequence ID" value="VTP02862.1"/>
    <property type="molecule type" value="Genomic_DNA"/>
</dbReference>
<organism evidence="2">
    <name type="scientific">Mycobacterium riyadhense</name>
    <dbReference type="NCBI Taxonomy" id="486698"/>
    <lineage>
        <taxon>Bacteria</taxon>
        <taxon>Bacillati</taxon>
        <taxon>Actinomycetota</taxon>
        <taxon>Actinomycetes</taxon>
        <taxon>Mycobacteriales</taxon>
        <taxon>Mycobacteriaceae</taxon>
        <taxon>Mycobacterium</taxon>
    </lineage>
</organism>
<feature type="region of interest" description="Disordered" evidence="1">
    <location>
        <begin position="176"/>
        <end position="212"/>
    </location>
</feature>
<dbReference type="AlphaFoldDB" id="A0A653F1L1"/>
<protein>
    <submittedName>
        <fullName evidence="2">Uncharacterized protein</fullName>
    </submittedName>
</protein>
<name>A0A653F1L1_9MYCO</name>
<evidence type="ECO:0000313" key="2">
    <source>
        <dbReference type="EMBL" id="VTP02862.1"/>
    </source>
</evidence>
<proteinExistence type="predicted"/>
<accession>A0A653F1L1</accession>
<sequence>MRPHLSRCHVQLGVQRLQKLGHVAMSDGHPFGDAGGARGVDDVGDIFGGRCWQARAWIGGNPWVIDIDYRQVAVVQLRPQVCRADGGDRSSIGNHERDPGRRRGRVDGQVRRPGFEHRPDRHDCLSRSGKQQCHTLTRARALSSQQMRQPVRYVLNLSVSPRAVAAAQRHRFRGAGDLLGENRRNRHRRRRLRGQDCPVPPHIEAGPLAAVQ</sequence>